<keyword evidence="2" id="KW-1185">Reference proteome</keyword>
<protein>
    <recommendedName>
        <fullName evidence="3">Carbon-nitrogen hydrolase</fullName>
    </recommendedName>
</protein>
<dbReference type="InterPro" id="IPR036526">
    <property type="entry name" value="C-N_Hydrolase_sf"/>
</dbReference>
<dbReference type="RefSeq" id="WP_250420831.1">
    <property type="nucleotide sequence ID" value="NZ_JAJKBJ010000006.1"/>
</dbReference>
<organism evidence="1 2">
    <name type="scientific">Legionella maioricensis</name>
    <dbReference type="NCBI Taxonomy" id="2896528"/>
    <lineage>
        <taxon>Bacteria</taxon>
        <taxon>Pseudomonadati</taxon>
        <taxon>Pseudomonadota</taxon>
        <taxon>Gammaproteobacteria</taxon>
        <taxon>Legionellales</taxon>
        <taxon>Legionellaceae</taxon>
        <taxon>Legionella</taxon>
    </lineage>
</organism>
<name>A0A9X2CZW7_9GAMM</name>
<reference evidence="1" key="1">
    <citation type="submission" date="2021-11" db="EMBL/GenBank/DDBJ databases">
        <title>Legionella maioricencis sp. nov., a new species isolated from hot water samples in Mallorca.</title>
        <authorList>
            <person name="Crespi S."/>
            <person name="Drasar V."/>
            <person name="Salva-Serra F."/>
            <person name="Jaen-Luchoro D."/>
            <person name="Pineiro-Iglesias B."/>
            <person name="Aliaga F."/>
            <person name="Fernandez-Juarez V."/>
            <person name="Coll G."/>
            <person name="Moore E.R.B."/>
            <person name="Bennasar-Figueras A."/>
        </authorList>
    </citation>
    <scope>NUCLEOTIDE SEQUENCE</scope>
    <source>
        <strain evidence="1">HCPI-6</strain>
    </source>
</reference>
<comment type="caution">
    <text evidence="1">The sequence shown here is derived from an EMBL/GenBank/DDBJ whole genome shotgun (WGS) entry which is preliminary data.</text>
</comment>
<gene>
    <name evidence="1" type="ORF">LOX96_06705</name>
</gene>
<dbReference type="SUPFAM" id="SSF56317">
    <property type="entry name" value="Carbon-nitrogen hydrolase"/>
    <property type="match status" value="1"/>
</dbReference>
<dbReference type="Gene3D" id="3.60.110.10">
    <property type="entry name" value="Carbon-nitrogen hydrolase"/>
    <property type="match status" value="1"/>
</dbReference>
<accession>A0A9X2CZW7</accession>
<evidence type="ECO:0008006" key="3">
    <source>
        <dbReference type="Google" id="ProtNLM"/>
    </source>
</evidence>
<dbReference type="EMBL" id="JAJKBJ010000006">
    <property type="protein sequence ID" value="MCL9683777.1"/>
    <property type="molecule type" value="Genomic_DNA"/>
</dbReference>
<dbReference type="AlphaFoldDB" id="A0A9X2CZW7"/>
<evidence type="ECO:0000313" key="2">
    <source>
        <dbReference type="Proteomes" id="UP001139721"/>
    </source>
</evidence>
<sequence length="329" mass="37850">MLAQHISAEQDANQDKIANPLNIRVFAFQPNDDFYSFPFEKRLKILEEQILLAKKSMQQEVISDTEQQIKNSHGNGKKSARFWVKNKINSFSRALKDKTSTAASANAIPLPPSPPSALFVAPEYLFKDLSELCYRRYYTQQQKNEFKNKLKELSIGTDMLIVPGTICWYKNAKSDPHPYYRNTAYFFYQGEVQKYKKKHPHTSYDFDYTDEGFLNFMDLRRVYFKSGQYDDPIKDFLGCKIGVEICLDSVYGSLFSLKKTLCIQLIIADGAKNFIPVNQEGVLLIKLERNKIETEIGRIKINTAENDKVELEPAIPLEIGADLTGFQFK</sequence>
<proteinExistence type="predicted"/>
<dbReference type="Proteomes" id="UP001139721">
    <property type="component" value="Unassembled WGS sequence"/>
</dbReference>
<evidence type="ECO:0000313" key="1">
    <source>
        <dbReference type="EMBL" id="MCL9683777.1"/>
    </source>
</evidence>